<dbReference type="AlphaFoldDB" id="A0A6P1T7D5"/>
<name>A0A6P1T7D5_9GAMM</name>
<reference evidence="3 6" key="2">
    <citation type="submission" date="2020-08" db="EMBL/GenBank/DDBJ databases">
        <title>Genomic Encyclopedia of Type Strains, Phase IV (KMG-IV): sequencing the most valuable type-strain genomes for metagenomic binning, comparative biology and taxonomic classification.</title>
        <authorList>
            <person name="Goeker M."/>
        </authorList>
    </citation>
    <scope>NUCLEOTIDE SEQUENCE [LARGE SCALE GENOMIC DNA]</scope>
    <source>
        <strain evidence="3 6">DSM 11525</strain>
    </source>
</reference>
<evidence type="ECO:0000256" key="1">
    <source>
        <dbReference type="SAM" id="MobiDB-lite"/>
    </source>
</evidence>
<sequence>MTTAVNPYASPQTADLDNDKNSEEVSAQLFSFSGRLGRLRLIAYGIISAFVVMFVAGLAAAILIPVNPVFAGFIYGAVVLSSAVYGFSLYIQRLHDLNQSGWWALLMFVPLLNLALLIYLLFFPGTKGNNRYGSPVKRNSTGVIVAFLLSVFLGIAYIGMVVAIAIPAYQDYVERAQQVN</sequence>
<feature type="transmembrane region" description="Helical" evidence="2">
    <location>
        <begin position="41"/>
        <end position="64"/>
    </location>
</feature>
<keyword evidence="2" id="KW-0472">Membrane</keyword>
<evidence type="ECO:0000256" key="2">
    <source>
        <dbReference type="SAM" id="Phobius"/>
    </source>
</evidence>
<dbReference type="Proteomes" id="UP000464675">
    <property type="component" value="Chromosome"/>
</dbReference>
<keyword evidence="5" id="KW-1185">Reference proteome</keyword>
<feature type="region of interest" description="Disordered" evidence="1">
    <location>
        <begin position="1"/>
        <end position="20"/>
    </location>
</feature>
<evidence type="ECO:0000313" key="5">
    <source>
        <dbReference type="Proteomes" id="UP000464675"/>
    </source>
</evidence>
<dbReference type="Proteomes" id="UP000563601">
    <property type="component" value="Unassembled WGS sequence"/>
</dbReference>
<keyword evidence="2" id="KW-0812">Transmembrane</keyword>
<feature type="transmembrane region" description="Helical" evidence="2">
    <location>
        <begin position="103"/>
        <end position="123"/>
    </location>
</feature>
<dbReference type="EMBL" id="CP047491">
    <property type="protein sequence ID" value="QHQ37603.1"/>
    <property type="molecule type" value="Genomic_DNA"/>
</dbReference>
<evidence type="ECO:0000313" key="6">
    <source>
        <dbReference type="Proteomes" id="UP000563601"/>
    </source>
</evidence>
<reference evidence="4 5" key="1">
    <citation type="submission" date="2020-01" db="EMBL/GenBank/DDBJ databases">
        <title>The possibility of degradation of plastic by Microbulbifer hydrolyticus IRE-31.</title>
        <authorList>
            <person name="Liu L."/>
        </authorList>
    </citation>
    <scope>NUCLEOTIDE SEQUENCE [LARGE SCALE GENOMIC DNA]</scope>
    <source>
        <strain evidence="4 5">IRE-31</strain>
    </source>
</reference>
<dbReference type="OrthoDB" id="9812349at2"/>
<organism evidence="3 6">
    <name type="scientific">Microbulbifer hydrolyticus</name>
    <dbReference type="NCBI Taxonomy" id="48074"/>
    <lineage>
        <taxon>Bacteria</taxon>
        <taxon>Pseudomonadati</taxon>
        <taxon>Pseudomonadota</taxon>
        <taxon>Gammaproteobacteria</taxon>
        <taxon>Cellvibrionales</taxon>
        <taxon>Microbulbiferaceae</taxon>
        <taxon>Microbulbifer</taxon>
    </lineage>
</organism>
<dbReference type="Pfam" id="PF05656">
    <property type="entry name" value="DUF805"/>
    <property type="match status" value="1"/>
</dbReference>
<dbReference type="GO" id="GO:0005886">
    <property type="term" value="C:plasma membrane"/>
    <property type="evidence" value="ECO:0007669"/>
    <property type="project" value="TreeGrafter"/>
</dbReference>
<evidence type="ECO:0000313" key="3">
    <source>
        <dbReference type="EMBL" id="MBB5211665.1"/>
    </source>
</evidence>
<keyword evidence="2" id="KW-1133">Transmembrane helix</keyword>
<dbReference type="EMBL" id="JACHHR010000002">
    <property type="protein sequence ID" value="MBB5211665.1"/>
    <property type="molecule type" value="Genomic_DNA"/>
</dbReference>
<proteinExistence type="predicted"/>
<accession>A0A6P1T7D5</accession>
<feature type="compositionally biased region" description="Polar residues" evidence="1">
    <location>
        <begin position="1"/>
        <end position="15"/>
    </location>
</feature>
<evidence type="ECO:0000313" key="4">
    <source>
        <dbReference type="EMBL" id="QHQ37603.1"/>
    </source>
</evidence>
<protein>
    <submittedName>
        <fullName evidence="4">DUF805 domain-containing protein</fullName>
    </submittedName>
    <submittedName>
        <fullName evidence="3">Uncharacterized membrane protein YhaH (DUF805 family)</fullName>
    </submittedName>
</protein>
<gene>
    <name evidence="4" type="ORF">GTQ55_00490</name>
    <name evidence="3" type="ORF">HNQ53_001883</name>
</gene>
<dbReference type="InterPro" id="IPR008523">
    <property type="entry name" value="DUF805"/>
</dbReference>
<feature type="transmembrane region" description="Helical" evidence="2">
    <location>
        <begin position="143"/>
        <end position="166"/>
    </location>
</feature>
<dbReference type="PANTHER" id="PTHR34980">
    <property type="entry name" value="INNER MEMBRANE PROTEIN-RELATED-RELATED"/>
    <property type="match status" value="1"/>
</dbReference>
<dbReference type="RefSeq" id="WP_161856942.1">
    <property type="nucleotide sequence ID" value="NZ_CP047491.1"/>
</dbReference>
<dbReference type="PANTHER" id="PTHR34980:SF3">
    <property type="entry name" value="BLR8105 PROTEIN"/>
    <property type="match status" value="1"/>
</dbReference>
<feature type="transmembrane region" description="Helical" evidence="2">
    <location>
        <begin position="70"/>
        <end position="91"/>
    </location>
</feature>